<keyword evidence="4" id="KW-0808">Transferase</keyword>
<protein>
    <recommendedName>
        <fullName evidence="3">cysteine desulfurase</fullName>
        <ecNumber evidence="3">2.8.1.7</ecNumber>
    </recommendedName>
</protein>
<organism evidence="8 9">
    <name type="scientific">Minwuia thermotolerans</name>
    <dbReference type="NCBI Taxonomy" id="2056226"/>
    <lineage>
        <taxon>Bacteria</taxon>
        <taxon>Pseudomonadati</taxon>
        <taxon>Pseudomonadota</taxon>
        <taxon>Alphaproteobacteria</taxon>
        <taxon>Minwuiales</taxon>
        <taxon>Minwuiaceae</taxon>
        <taxon>Minwuia</taxon>
    </lineage>
</organism>
<dbReference type="PANTHER" id="PTHR43586:SF8">
    <property type="entry name" value="CYSTEINE DESULFURASE 1, CHLOROPLASTIC"/>
    <property type="match status" value="1"/>
</dbReference>
<dbReference type="Gene3D" id="3.40.640.10">
    <property type="entry name" value="Type I PLP-dependent aspartate aminotransferase-like (Major domain)"/>
    <property type="match status" value="1"/>
</dbReference>
<dbReference type="Gene3D" id="3.90.1150.10">
    <property type="entry name" value="Aspartate Aminotransferase, domain 1"/>
    <property type="match status" value="1"/>
</dbReference>
<dbReference type="InterPro" id="IPR015424">
    <property type="entry name" value="PyrdxlP-dep_Trfase"/>
</dbReference>
<dbReference type="NCBIfam" id="TIGR01979">
    <property type="entry name" value="sufS"/>
    <property type="match status" value="1"/>
</dbReference>
<evidence type="ECO:0000313" key="9">
    <source>
        <dbReference type="Proteomes" id="UP000229498"/>
    </source>
</evidence>
<dbReference type="InterPro" id="IPR015421">
    <property type="entry name" value="PyrdxlP-dep_Trfase_major"/>
</dbReference>
<comment type="catalytic activity">
    <reaction evidence="6">
        <text>(sulfur carrier)-H + L-cysteine = (sulfur carrier)-SH + L-alanine</text>
        <dbReference type="Rhea" id="RHEA:43892"/>
        <dbReference type="Rhea" id="RHEA-COMP:14737"/>
        <dbReference type="Rhea" id="RHEA-COMP:14739"/>
        <dbReference type="ChEBI" id="CHEBI:29917"/>
        <dbReference type="ChEBI" id="CHEBI:35235"/>
        <dbReference type="ChEBI" id="CHEBI:57972"/>
        <dbReference type="ChEBI" id="CHEBI:64428"/>
        <dbReference type="EC" id="2.8.1.7"/>
    </reaction>
</comment>
<dbReference type="CDD" id="cd06453">
    <property type="entry name" value="SufS_like"/>
    <property type="match status" value="1"/>
</dbReference>
<evidence type="ECO:0000256" key="2">
    <source>
        <dbReference type="ARBA" id="ARBA00010447"/>
    </source>
</evidence>
<keyword evidence="9" id="KW-1185">Reference proteome</keyword>
<dbReference type="InterPro" id="IPR010970">
    <property type="entry name" value="Cys_dSase_SufS"/>
</dbReference>
<evidence type="ECO:0000313" key="8">
    <source>
        <dbReference type="EMBL" id="PJK31673.1"/>
    </source>
</evidence>
<dbReference type="GO" id="GO:0031071">
    <property type="term" value="F:cysteine desulfurase activity"/>
    <property type="evidence" value="ECO:0007669"/>
    <property type="project" value="UniProtKB-EC"/>
</dbReference>
<dbReference type="InterPro" id="IPR015422">
    <property type="entry name" value="PyrdxlP-dep_Trfase_small"/>
</dbReference>
<evidence type="ECO:0000256" key="5">
    <source>
        <dbReference type="ARBA" id="ARBA00022898"/>
    </source>
</evidence>
<dbReference type="RefSeq" id="WP_109794498.1">
    <property type="nucleotide sequence ID" value="NZ_PHIG01000004.1"/>
</dbReference>
<dbReference type="GO" id="GO:0030170">
    <property type="term" value="F:pyridoxal phosphate binding"/>
    <property type="evidence" value="ECO:0007669"/>
    <property type="project" value="InterPro"/>
</dbReference>
<evidence type="ECO:0000259" key="7">
    <source>
        <dbReference type="Pfam" id="PF00266"/>
    </source>
</evidence>
<dbReference type="PANTHER" id="PTHR43586">
    <property type="entry name" value="CYSTEINE DESULFURASE"/>
    <property type="match status" value="1"/>
</dbReference>
<keyword evidence="5" id="KW-0663">Pyridoxal phosphate</keyword>
<evidence type="ECO:0000256" key="4">
    <source>
        <dbReference type="ARBA" id="ARBA00022679"/>
    </source>
</evidence>
<sequence>MADSRAPVLANSTAYNVEAVRRDFPILSETVYGKPLVFLDSGASAQKPRQVIEAMRDCMEHQYSNVHRGAHYMSAATTDAFETARERVQKFLNAGSPDEIVFTANVTAAINLVANSFGRAFLREGDEVIVSEMEHHANIVPWQMLAEATGVKLVVAPVEDDGSFRLERFAELLTDRTRFVAITHCSNVLGTRVPAKELVQLAHDAGAKVLLDGAQAAVHGPVDVRDLDADFYGFTAHKLYGPTGLGVLYGKLDLLNAMPPWQGGGEMIEKVSFKGTTYKEAPHRFEAGTPAIVEAIGLGAAIGYVEELGRDAIAAHEQGLLNYANERLRSIDGVRLIGTAADKAAIVSFLVDGIHPYDVAAVLDRQGVACRVGHHCAEPLMDRLGVIGTVRASFGLYNTLAEVDALAEGIEKAKRMLG</sequence>
<comment type="cofactor">
    <cofactor evidence="1">
        <name>pyridoxal 5'-phosphate</name>
        <dbReference type="ChEBI" id="CHEBI:597326"/>
    </cofactor>
</comment>
<dbReference type="Pfam" id="PF00266">
    <property type="entry name" value="Aminotran_5"/>
    <property type="match status" value="1"/>
</dbReference>
<dbReference type="OrthoDB" id="9804366at2"/>
<dbReference type="GO" id="GO:0006534">
    <property type="term" value="P:cysteine metabolic process"/>
    <property type="evidence" value="ECO:0007669"/>
    <property type="project" value="InterPro"/>
</dbReference>
<dbReference type="EMBL" id="PHIG01000004">
    <property type="protein sequence ID" value="PJK31673.1"/>
    <property type="molecule type" value="Genomic_DNA"/>
</dbReference>
<gene>
    <name evidence="8" type="ORF">CVT23_01085</name>
</gene>
<dbReference type="Proteomes" id="UP000229498">
    <property type="component" value="Unassembled WGS sequence"/>
</dbReference>
<dbReference type="SUPFAM" id="SSF53383">
    <property type="entry name" value="PLP-dependent transferases"/>
    <property type="match status" value="1"/>
</dbReference>
<name>A0A2M9G7J9_9PROT</name>
<comment type="caution">
    <text evidence="8">The sequence shown here is derived from an EMBL/GenBank/DDBJ whole genome shotgun (WGS) entry which is preliminary data.</text>
</comment>
<dbReference type="InterPro" id="IPR000192">
    <property type="entry name" value="Aminotrans_V_dom"/>
</dbReference>
<evidence type="ECO:0000256" key="6">
    <source>
        <dbReference type="ARBA" id="ARBA00050776"/>
    </source>
</evidence>
<dbReference type="EC" id="2.8.1.7" evidence="3"/>
<evidence type="ECO:0000256" key="3">
    <source>
        <dbReference type="ARBA" id="ARBA00012239"/>
    </source>
</evidence>
<proteinExistence type="inferred from homology"/>
<comment type="similarity">
    <text evidence="2">Belongs to the class-V pyridoxal-phosphate-dependent aminotransferase family. Csd subfamily.</text>
</comment>
<evidence type="ECO:0000256" key="1">
    <source>
        <dbReference type="ARBA" id="ARBA00001933"/>
    </source>
</evidence>
<dbReference type="AlphaFoldDB" id="A0A2M9G7J9"/>
<accession>A0A2M9G7J9</accession>
<reference evidence="8 9" key="1">
    <citation type="submission" date="2017-11" db="EMBL/GenBank/DDBJ databases">
        <title>Draft genome sequence of Rhizobiales bacterium SY3-13.</title>
        <authorList>
            <person name="Sun C."/>
        </authorList>
    </citation>
    <scope>NUCLEOTIDE SEQUENCE [LARGE SCALE GENOMIC DNA]</scope>
    <source>
        <strain evidence="8 9">SY3-13</strain>
    </source>
</reference>
<feature type="domain" description="Aminotransferase class V" evidence="7">
    <location>
        <begin position="37"/>
        <end position="406"/>
    </location>
</feature>